<reference evidence="1" key="1">
    <citation type="submission" date="2020-03" db="EMBL/GenBank/DDBJ databases">
        <title>The deep terrestrial virosphere.</title>
        <authorList>
            <person name="Holmfeldt K."/>
            <person name="Nilsson E."/>
            <person name="Simone D."/>
            <person name="Lopez-Fernandez M."/>
            <person name="Wu X."/>
            <person name="de Brujin I."/>
            <person name="Lundin D."/>
            <person name="Andersson A."/>
            <person name="Bertilsson S."/>
            <person name="Dopson M."/>
        </authorList>
    </citation>
    <scope>NUCLEOTIDE SEQUENCE</scope>
    <source>
        <strain evidence="1">MM415B03875</strain>
    </source>
</reference>
<proteinExistence type="predicted"/>
<sequence length="56" mass="6396">MANRYREIQIICKECKGTGIKRTGEPEVQGKCLDCNETGYIAWGRIKFKPGDFVDE</sequence>
<dbReference type="AlphaFoldDB" id="A0A6M3LJ23"/>
<organism evidence="1">
    <name type="scientific">viral metagenome</name>
    <dbReference type="NCBI Taxonomy" id="1070528"/>
    <lineage>
        <taxon>unclassified sequences</taxon>
        <taxon>metagenomes</taxon>
        <taxon>organismal metagenomes</taxon>
    </lineage>
</organism>
<evidence type="ECO:0000313" key="1">
    <source>
        <dbReference type="EMBL" id="QJA94379.1"/>
    </source>
</evidence>
<name>A0A6M3LJ23_9ZZZZ</name>
<protein>
    <submittedName>
        <fullName evidence="1">Uncharacterized protein</fullName>
    </submittedName>
</protein>
<dbReference type="EMBL" id="MT143227">
    <property type="protein sequence ID" value="QJA94379.1"/>
    <property type="molecule type" value="Genomic_DNA"/>
</dbReference>
<accession>A0A6M3LJ23</accession>
<dbReference type="Gene3D" id="6.20.20.10">
    <property type="match status" value="1"/>
</dbReference>
<gene>
    <name evidence="1" type="ORF">MM415B03875_0003</name>
</gene>